<dbReference type="HOGENOM" id="CLU_723282_0_0_10"/>
<dbReference type="KEGG" id="fps:FP1412"/>
<dbReference type="Proteomes" id="UP000006394">
    <property type="component" value="Chromosome"/>
</dbReference>
<name>A6GZG5_FLAPJ</name>
<feature type="transmembrane region" description="Helical" evidence="7">
    <location>
        <begin position="6"/>
        <end position="24"/>
    </location>
</feature>
<accession>A6GZG5</accession>
<dbReference type="GeneID" id="66552871"/>
<feature type="domain" description="AlgX/AlgJ SGNH hydrolase-like" evidence="8">
    <location>
        <begin position="92"/>
        <end position="218"/>
    </location>
</feature>
<comment type="pathway">
    <text evidence="2">Glycan biosynthesis; alginate biosynthesis.</text>
</comment>
<gene>
    <name evidence="9" type="ordered locus">FP1412</name>
</gene>
<dbReference type="UniPathway" id="UPA00286"/>
<evidence type="ECO:0000313" key="10">
    <source>
        <dbReference type="Proteomes" id="UP000006394"/>
    </source>
</evidence>
<dbReference type="STRING" id="402612.FP1412"/>
<evidence type="ECO:0000256" key="7">
    <source>
        <dbReference type="SAM" id="Phobius"/>
    </source>
</evidence>
<dbReference type="EMBL" id="AM398681">
    <property type="protein sequence ID" value="CAL43488.1"/>
    <property type="molecule type" value="Genomic_DNA"/>
</dbReference>
<dbReference type="InterPro" id="IPR031811">
    <property type="entry name" value="ALGX/ALGJ_SGNH-like"/>
</dbReference>
<dbReference type="GO" id="GO:0042597">
    <property type="term" value="C:periplasmic space"/>
    <property type="evidence" value="ECO:0007669"/>
    <property type="project" value="UniProtKB-SubCell"/>
</dbReference>
<dbReference type="eggNOG" id="ENOG5030TFF">
    <property type="taxonomic scope" value="Bacteria"/>
</dbReference>
<dbReference type="PATRIC" id="fig|402612.5.peg.1426"/>
<dbReference type="RefSeq" id="WP_011963533.1">
    <property type="nucleotide sequence ID" value="NC_009613.3"/>
</dbReference>
<keyword evidence="5" id="KW-0574">Periplasm</keyword>
<comment type="subcellular location">
    <subcellularLocation>
        <location evidence="1">Periplasm</location>
    </subcellularLocation>
</comment>
<evidence type="ECO:0000256" key="4">
    <source>
        <dbReference type="ARBA" id="ARBA00022729"/>
    </source>
</evidence>
<dbReference type="OrthoDB" id="175771at2"/>
<evidence type="ECO:0000256" key="1">
    <source>
        <dbReference type="ARBA" id="ARBA00004418"/>
    </source>
</evidence>
<protein>
    <submittedName>
        <fullName evidence="9">Probable sugar O-acetyltransferase</fullName>
    </submittedName>
</protein>
<sequence>MKNKTYFYILLFFIWLPFLNKYICYRAIHSLEGNVVLREKPSLNKTTWFSGKYQEDFENYINDNIGGRPFFVRVKNQIYYSLFDIIKANGIVDGKDNFLYEKSYIDAYYGKDFLGKDTLHSTVLKIQKLQSLLEKQNKTLIICLAPSKARLYPEFFPSDFLDKETDKTNYDYYKDDLKKEKINFIDFNSLFLKLKKSKCDCPIYPKYGIHWSEYTSGTLATDSLIKYIEAKRNIDMPNLIVASTEKSLTPIGQDFDIGASMNLLVDLKITTPMCYAKIKWDSDKKLVKPKVLTIGDSYYWGIFITGVPTRSFSLGGFWYYNNQVYSTSNQKFDTTVDKLDLKKQISKNDVIVIMATEPNLSKLGWGFIDNAIKVLQ</sequence>
<keyword evidence="6" id="KW-0016">Alginate biosynthesis</keyword>
<evidence type="ECO:0000259" key="8">
    <source>
        <dbReference type="Pfam" id="PF16822"/>
    </source>
</evidence>
<keyword evidence="7" id="KW-0812">Transmembrane</keyword>
<evidence type="ECO:0000256" key="3">
    <source>
        <dbReference type="ARBA" id="ARBA00022679"/>
    </source>
</evidence>
<evidence type="ECO:0000313" key="9">
    <source>
        <dbReference type="EMBL" id="CAL43488.1"/>
    </source>
</evidence>
<keyword evidence="7" id="KW-1133">Transmembrane helix</keyword>
<evidence type="ECO:0000256" key="5">
    <source>
        <dbReference type="ARBA" id="ARBA00022764"/>
    </source>
</evidence>
<dbReference type="Pfam" id="PF16822">
    <property type="entry name" value="ALGX"/>
    <property type="match status" value="1"/>
</dbReference>
<dbReference type="GO" id="GO:0042121">
    <property type="term" value="P:alginic acid biosynthetic process"/>
    <property type="evidence" value="ECO:0007669"/>
    <property type="project" value="UniProtKB-UniPathway"/>
</dbReference>
<evidence type="ECO:0000256" key="2">
    <source>
        <dbReference type="ARBA" id="ARBA00005182"/>
    </source>
</evidence>
<dbReference type="EnsemblBacteria" id="CAL43488">
    <property type="protein sequence ID" value="CAL43488"/>
    <property type="gene ID" value="FP1412"/>
</dbReference>
<organism evidence="9 10">
    <name type="scientific">Flavobacterium psychrophilum (strain ATCC 49511 / DSM 21280 / CIP 103535 / JIP02/86)</name>
    <dbReference type="NCBI Taxonomy" id="402612"/>
    <lineage>
        <taxon>Bacteria</taxon>
        <taxon>Pseudomonadati</taxon>
        <taxon>Bacteroidota</taxon>
        <taxon>Flavobacteriia</taxon>
        <taxon>Flavobacteriales</taxon>
        <taxon>Flavobacteriaceae</taxon>
        <taxon>Flavobacterium</taxon>
    </lineage>
</organism>
<reference evidence="9 10" key="1">
    <citation type="journal article" date="2007" name="Nat. Biotechnol.">
        <title>Complete genome sequence of the fish pathogen Flavobacterium psychrophilum.</title>
        <authorList>
            <person name="Duchaud E."/>
            <person name="Boussaha M."/>
            <person name="Loux V."/>
            <person name="Bernardet J.F."/>
            <person name="Michel C."/>
            <person name="Kerouault B."/>
            <person name="Mondot S."/>
            <person name="Nicolas P."/>
            <person name="Bossy R."/>
            <person name="Caron C."/>
            <person name="Bessieres P."/>
            <person name="Gibrat J.F."/>
            <person name="Claverol S."/>
            <person name="Dumetz F."/>
            <person name="Le Henaff M."/>
            <person name="Benmansour A."/>
        </authorList>
    </citation>
    <scope>NUCLEOTIDE SEQUENCE [LARGE SCALE GENOMIC DNA]</scope>
    <source>
        <strain evidence="10">ATCC 49511 / DSM 21280 / CIP 103535 / JIP02/86</strain>
    </source>
</reference>
<keyword evidence="10" id="KW-1185">Reference proteome</keyword>
<proteinExistence type="predicted"/>
<dbReference type="GO" id="GO:0016740">
    <property type="term" value="F:transferase activity"/>
    <property type="evidence" value="ECO:0007669"/>
    <property type="project" value="UniProtKB-KW"/>
</dbReference>
<dbReference type="AlphaFoldDB" id="A6GZG5"/>
<keyword evidence="7" id="KW-0472">Membrane</keyword>
<keyword evidence="3" id="KW-0808">Transferase</keyword>
<keyword evidence="4" id="KW-0732">Signal</keyword>
<evidence type="ECO:0000256" key="6">
    <source>
        <dbReference type="ARBA" id="ARBA00022841"/>
    </source>
</evidence>